<protein>
    <submittedName>
        <fullName evidence="1">Uncharacterized protein</fullName>
    </submittedName>
</protein>
<evidence type="ECO:0000313" key="2">
    <source>
        <dbReference type="Proteomes" id="UP001520654"/>
    </source>
</evidence>
<evidence type="ECO:0000313" key="1">
    <source>
        <dbReference type="EMBL" id="MCC0093274.1"/>
    </source>
</evidence>
<proteinExistence type="predicted"/>
<dbReference type="Proteomes" id="UP001520654">
    <property type="component" value="Unassembled WGS sequence"/>
</dbReference>
<organism evidence="1 2">
    <name type="scientific">Streptomyces flavotricini</name>
    <dbReference type="NCBI Taxonomy" id="66888"/>
    <lineage>
        <taxon>Bacteria</taxon>
        <taxon>Bacillati</taxon>
        <taxon>Actinomycetota</taxon>
        <taxon>Actinomycetes</taxon>
        <taxon>Kitasatosporales</taxon>
        <taxon>Streptomycetaceae</taxon>
        <taxon>Streptomyces</taxon>
    </lineage>
</organism>
<name>A0ABS8DXC9_9ACTN</name>
<accession>A0ABS8DXC9</accession>
<sequence>MTDQTSFPDDLLHLQERLHRAHAEHRAYLAALPWSVEPMKGWARGERYSHRGDVPDSPGWSDEQKATVDRMWAELRVLSSAVVDHPYWKTIPAEVLVNRRMELKRQALPHEPGDTPEAP</sequence>
<comment type="caution">
    <text evidence="1">The sequence shown here is derived from an EMBL/GenBank/DDBJ whole genome shotgun (WGS) entry which is preliminary data.</text>
</comment>
<reference evidence="1 2" key="1">
    <citation type="submission" date="2021-08" db="EMBL/GenBank/DDBJ databases">
        <title>Genomic Architecture of Streptomyces flavotricini NGL1 and Streptomyces erythrochromogenes HMS4 With Differential Plant Beneficial attributes and laccase production capabilities.</title>
        <authorList>
            <person name="Salwan R."/>
            <person name="Kaur R."/>
            <person name="Sharma V."/>
        </authorList>
    </citation>
    <scope>NUCLEOTIDE SEQUENCE [LARGE SCALE GENOMIC DNA]</scope>
    <source>
        <strain evidence="1 2">NGL1</strain>
    </source>
</reference>
<gene>
    <name evidence="1" type="ORF">K7B10_00315</name>
</gene>
<keyword evidence="2" id="KW-1185">Reference proteome</keyword>
<dbReference type="EMBL" id="JAINUL010000001">
    <property type="protein sequence ID" value="MCC0093274.1"/>
    <property type="molecule type" value="Genomic_DNA"/>
</dbReference>
<dbReference type="RefSeq" id="WP_229333935.1">
    <property type="nucleotide sequence ID" value="NZ_JAINUL010000001.1"/>
</dbReference>